<comment type="caution">
    <text evidence="1">The sequence shown here is derived from an EMBL/GenBank/DDBJ whole genome shotgun (WGS) entry which is preliminary data.</text>
</comment>
<accession>A0ABV9NDI9</accession>
<gene>
    <name evidence="1" type="ORF">ACFPB0_14255</name>
</gene>
<keyword evidence="2" id="KW-1185">Reference proteome</keyword>
<organism evidence="1 2">
    <name type="scientific">Glycocaulis abyssi</name>
    <dbReference type="NCBI Taxonomy" id="1433403"/>
    <lineage>
        <taxon>Bacteria</taxon>
        <taxon>Pseudomonadati</taxon>
        <taxon>Pseudomonadota</taxon>
        <taxon>Alphaproteobacteria</taxon>
        <taxon>Maricaulales</taxon>
        <taxon>Maricaulaceae</taxon>
        <taxon>Glycocaulis</taxon>
    </lineage>
</organism>
<dbReference type="RefSeq" id="WP_382437091.1">
    <property type="nucleotide sequence ID" value="NZ_JBHSGQ010000013.1"/>
</dbReference>
<proteinExistence type="predicted"/>
<evidence type="ECO:0000313" key="1">
    <source>
        <dbReference type="EMBL" id="MFC4726452.1"/>
    </source>
</evidence>
<dbReference type="Proteomes" id="UP001596024">
    <property type="component" value="Unassembled WGS sequence"/>
</dbReference>
<dbReference type="EMBL" id="JBHSGQ010000013">
    <property type="protein sequence ID" value="MFC4726452.1"/>
    <property type="molecule type" value="Genomic_DNA"/>
</dbReference>
<evidence type="ECO:0000313" key="2">
    <source>
        <dbReference type="Proteomes" id="UP001596024"/>
    </source>
</evidence>
<sequence length="159" mass="17623">MVDNGSDSQAMPEPKGSIMPLEPVSALSIIASAISIAASIKQIMSDSRVDFTQALRIFGKKATPKQNALLQDAKFRDSISGLLVISPKLLKQLEEEAKACEDSYIKDRRKSKTNLDKEKAELRATQCICNTLRAIMRHNDGNLPSDEFAGYWKSYNCEL</sequence>
<name>A0ABV9NDI9_9PROT</name>
<protein>
    <submittedName>
        <fullName evidence="1">Uncharacterized protein</fullName>
    </submittedName>
</protein>
<reference evidence="2" key="1">
    <citation type="journal article" date="2019" name="Int. J. Syst. Evol. Microbiol.">
        <title>The Global Catalogue of Microorganisms (GCM) 10K type strain sequencing project: providing services to taxonomists for standard genome sequencing and annotation.</title>
        <authorList>
            <consortium name="The Broad Institute Genomics Platform"/>
            <consortium name="The Broad Institute Genome Sequencing Center for Infectious Disease"/>
            <person name="Wu L."/>
            <person name="Ma J."/>
        </authorList>
    </citation>
    <scope>NUCLEOTIDE SEQUENCE [LARGE SCALE GENOMIC DNA]</scope>
    <source>
        <strain evidence="2">CCUG 62981</strain>
    </source>
</reference>